<proteinExistence type="predicted"/>
<protein>
    <submittedName>
        <fullName evidence="3">CN hydrolase domain-containing protein</fullName>
    </submittedName>
</protein>
<keyword evidence="2" id="KW-1185">Reference proteome</keyword>
<dbReference type="WBParaSite" id="ACOC_0000136901-mRNA-1">
    <property type="protein sequence ID" value="ACOC_0000136901-mRNA-1"/>
    <property type="gene ID" value="ACOC_0000136901"/>
</dbReference>
<evidence type="ECO:0000313" key="2">
    <source>
        <dbReference type="Proteomes" id="UP000267027"/>
    </source>
</evidence>
<gene>
    <name evidence="1" type="ORF">ACOC_LOCUS1370</name>
</gene>
<dbReference type="Proteomes" id="UP000267027">
    <property type="component" value="Unassembled WGS sequence"/>
</dbReference>
<evidence type="ECO:0000313" key="1">
    <source>
        <dbReference type="EMBL" id="VDM52955.1"/>
    </source>
</evidence>
<sequence>MLPIRSLLLFYFIYYGLALKIIYEARVGERVILDHGPSVRTWKRIRSEEMDEFIKRCPGNEKGAICHGFVDEDGLPASPATSAYVDPDGYLIIEPFVATDAGLYWSPKQIPWMARNIRYKAPSRTFFSLEVKK</sequence>
<accession>A0A0R3PC65</accession>
<dbReference type="OMA" id="PWMARNI"/>
<name>A0A0R3PC65_ANGCS</name>
<evidence type="ECO:0000313" key="3">
    <source>
        <dbReference type="WBParaSite" id="ACOC_0000136901-mRNA-1"/>
    </source>
</evidence>
<dbReference type="OrthoDB" id="5824604at2759"/>
<reference evidence="1 2" key="2">
    <citation type="submission" date="2018-11" db="EMBL/GenBank/DDBJ databases">
        <authorList>
            <consortium name="Pathogen Informatics"/>
        </authorList>
    </citation>
    <scope>NUCLEOTIDE SEQUENCE [LARGE SCALE GENOMIC DNA]</scope>
    <source>
        <strain evidence="1 2">Costa Rica</strain>
    </source>
</reference>
<dbReference type="EMBL" id="UYYA01000201">
    <property type="protein sequence ID" value="VDM52955.1"/>
    <property type="molecule type" value="Genomic_DNA"/>
</dbReference>
<organism evidence="3">
    <name type="scientific">Angiostrongylus costaricensis</name>
    <name type="common">Nematode worm</name>
    <dbReference type="NCBI Taxonomy" id="334426"/>
    <lineage>
        <taxon>Eukaryota</taxon>
        <taxon>Metazoa</taxon>
        <taxon>Ecdysozoa</taxon>
        <taxon>Nematoda</taxon>
        <taxon>Chromadorea</taxon>
        <taxon>Rhabditida</taxon>
        <taxon>Rhabditina</taxon>
        <taxon>Rhabditomorpha</taxon>
        <taxon>Strongyloidea</taxon>
        <taxon>Metastrongylidae</taxon>
        <taxon>Angiostrongylus</taxon>
    </lineage>
</organism>
<reference evidence="3" key="1">
    <citation type="submission" date="2017-02" db="UniProtKB">
        <authorList>
            <consortium name="WormBaseParasite"/>
        </authorList>
    </citation>
    <scope>IDENTIFICATION</scope>
</reference>
<dbReference type="AlphaFoldDB" id="A0A0R3PC65"/>